<feature type="compositionally biased region" description="Low complexity" evidence="5">
    <location>
        <begin position="375"/>
        <end position="393"/>
    </location>
</feature>
<feature type="region of interest" description="Disordered" evidence="5">
    <location>
        <begin position="462"/>
        <end position="491"/>
    </location>
</feature>
<keyword evidence="8" id="KW-0675">Receptor</keyword>
<evidence type="ECO:0000313" key="9">
    <source>
        <dbReference type="Proteomes" id="UP000035682"/>
    </source>
</evidence>
<evidence type="ECO:0000313" key="8">
    <source>
        <dbReference type="EMBL" id="CEF63548.1"/>
    </source>
</evidence>
<accession>A0A090MW94</accession>
<feature type="transmembrane region" description="Helical" evidence="6">
    <location>
        <begin position="209"/>
        <end position="234"/>
    </location>
</feature>
<dbReference type="EMBL" id="LN609528">
    <property type="protein sequence ID" value="CEF63548.1"/>
    <property type="molecule type" value="Genomic_DNA"/>
</dbReference>
<keyword evidence="4 6" id="KW-0472">Membrane</keyword>
<dbReference type="WBParaSite" id="SRAE_1000180900.1">
    <property type="protein sequence ID" value="SRAE_1000180900.1"/>
    <property type="gene ID" value="WBGene00258418"/>
</dbReference>
<protein>
    <submittedName>
        <fullName evidence="8">G protein-coupled receptor, rhodopsin-like family and GPCR, rhodopsin-like, 7TM domain-containing protein</fullName>
    </submittedName>
</protein>
<feature type="transmembrane region" description="Helical" evidence="6">
    <location>
        <begin position="169"/>
        <end position="189"/>
    </location>
</feature>
<organism evidence="8">
    <name type="scientific">Strongyloides ratti</name>
    <name type="common">Parasitic roundworm</name>
    <dbReference type="NCBI Taxonomy" id="34506"/>
    <lineage>
        <taxon>Eukaryota</taxon>
        <taxon>Metazoa</taxon>
        <taxon>Ecdysozoa</taxon>
        <taxon>Nematoda</taxon>
        <taxon>Chromadorea</taxon>
        <taxon>Rhabditida</taxon>
        <taxon>Tylenchina</taxon>
        <taxon>Panagrolaimomorpha</taxon>
        <taxon>Strongyloidoidea</taxon>
        <taxon>Strongyloididae</taxon>
        <taxon>Strongyloides</taxon>
    </lineage>
</organism>
<feature type="transmembrane region" description="Helical" evidence="6">
    <location>
        <begin position="90"/>
        <end position="107"/>
    </location>
</feature>
<dbReference type="Proteomes" id="UP000035682">
    <property type="component" value="Unplaced"/>
</dbReference>
<dbReference type="CTD" id="36375913"/>
<dbReference type="RefSeq" id="XP_024502750.1">
    <property type="nucleotide sequence ID" value="XM_024648810.1"/>
</dbReference>
<dbReference type="GO" id="GO:0008188">
    <property type="term" value="F:neuropeptide receptor activity"/>
    <property type="evidence" value="ECO:0007669"/>
    <property type="project" value="InterPro"/>
</dbReference>
<evidence type="ECO:0000256" key="1">
    <source>
        <dbReference type="ARBA" id="ARBA00004370"/>
    </source>
</evidence>
<sequence>MKKNSSFNLVDYEDSAFDFEISTIIPINSKGNSIQINNITICLTSDTFQSFQYFMDDLLLGASIGATVFNILVLVVALKLFKRSGDTMHLFIINMTLGDFLLTIFCHPNEFLSRKHDKLKIKILCTIIHYFNWTGLAVSGLSLTMLNIDKLIYFKWPLAYDTTMSKKRAGVICVIIWIVSMGYCAYIYAFKKVIVTKECMLNLTDMSEFYYEFFMLFFCILPVTSSLIVSIYLFRLTRQKRCSPMGVPGTVDAPTFKHKAKSLVFIFATTAWTSFSLLPYRVFNISRKHFFEWSELPCDVRETVNWLAWFLLYLLTANPIVNPLITAIIYAPYRRAIKRFLFQFPGSNKFQYTSYRAETTDTSFLSLRRSRSRFSGSMDNDNNSNKKNQNNNDVRVSLNSFDTSSGGNKSLEDGQGQKILMAHLSNKHTKERSSLVVNNSVISRNEGIIKDKPFRSSTSTYFLQQQNRGSSSRPNSQNNETSLTEEKQTQL</sequence>
<evidence type="ECO:0000256" key="4">
    <source>
        <dbReference type="ARBA" id="ARBA00023136"/>
    </source>
</evidence>
<dbReference type="PROSITE" id="PS50262">
    <property type="entry name" value="G_PROTEIN_RECEP_F1_2"/>
    <property type="match status" value="1"/>
</dbReference>
<evidence type="ECO:0000256" key="6">
    <source>
        <dbReference type="SAM" id="Phobius"/>
    </source>
</evidence>
<evidence type="ECO:0000313" key="11">
    <source>
        <dbReference type="WormBase" id="SRAE_1000180900"/>
    </source>
</evidence>
<comment type="subcellular location">
    <subcellularLocation>
        <location evidence="1">Membrane</location>
    </subcellularLocation>
</comment>
<dbReference type="Gene3D" id="1.20.1070.10">
    <property type="entry name" value="Rhodopsin 7-helix transmembrane proteins"/>
    <property type="match status" value="1"/>
</dbReference>
<dbReference type="InterPro" id="IPR017452">
    <property type="entry name" value="GPCR_Rhodpsn_7TM"/>
</dbReference>
<feature type="compositionally biased region" description="Polar residues" evidence="5">
    <location>
        <begin position="397"/>
        <end position="408"/>
    </location>
</feature>
<dbReference type="WormBase" id="SRAE_1000180900">
    <property type="protein sequence ID" value="SRP06408"/>
    <property type="gene ID" value="WBGene00258418"/>
</dbReference>
<feature type="domain" description="G-protein coupled receptors family 1 profile" evidence="7">
    <location>
        <begin position="69"/>
        <end position="326"/>
    </location>
</feature>
<evidence type="ECO:0000256" key="3">
    <source>
        <dbReference type="ARBA" id="ARBA00022989"/>
    </source>
</evidence>
<dbReference type="CDD" id="cd00637">
    <property type="entry name" value="7tm_classA_rhodopsin-like"/>
    <property type="match status" value="1"/>
</dbReference>
<evidence type="ECO:0000259" key="7">
    <source>
        <dbReference type="PROSITE" id="PS50262"/>
    </source>
</evidence>
<evidence type="ECO:0000313" key="10">
    <source>
        <dbReference type="WBParaSite" id="SRAE_1000180900.1"/>
    </source>
</evidence>
<dbReference type="GeneID" id="36375913"/>
<dbReference type="InterPro" id="IPR000276">
    <property type="entry name" value="GPCR_Rhodpsn"/>
</dbReference>
<feature type="transmembrane region" description="Helical" evidence="6">
    <location>
        <begin position="127"/>
        <end position="148"/>
    </location>
</feature>
<evidence type="ECO:0000256" key="2">
    <source>
        <dbReference type="ARBA" id="ARBA00022692"/>
    </source>
</evidence>
<dbReference type="GO" id="GO:0016020">
    <property type="term" value="C:membrane"/>
    <property type="evidence" value="ECO:0007669"/>
    <property type="project" value="UniProtKB-SubCell"/>
</dbReference>
<feature type="transmembrane region" description="Helical" evidence="6">
    <location>
        <begin position="263"/>
        <end position="283"/>
    </location>
</feature>
<dbReference type="AlphaFoldDB" id="A0A090MW94"/>
<gene>
    <name evidence="8 10 11" type="ORF">SRAE_1000180900</name>
</gene>
<dbReference type="InterPro" id="IPR039952">
    <property type="entry name" value="Aex-2"/>
</dbReference>
<dbReference type="OrthoDB" id="2132067at2759"/>
<feature type="transmembrane region" description="Helical" evidence="6">
    <location>
        <begin position="306"/>
        <end position="331"/>
    </location>
</feature>
<dbReference type="Pfam" id="PF00001">
    <property type="entry name" value="7tm_1"/>
    <property type="match status" value="1"/>
</dbReference>
<reference evidence="10" key="2">
    <citation type="submission" date="2020-12" db="UniProtKB">
        <authorList>
            <consortium name="WormBaseParasite"/>
        </authorList>
    </citation>
    <scope>IDENTIFICATION</scope>
</reference>
<evidence type="ECO:0000256" key="5">
    <source>
        <dbReference type="SAM" id="MobiDB-lite"/>
    </source>
</evidence>
<feature type="region of interest" description="Disordered" evidence="5">
    <location>
        <begin position="375"/>
        <end position="413"/>
    </location>
</feature>
<proteinExistence type="predicted"/>
<dbReference type="SUPFAM" id="SSF81321">
    <property type="entry name" value="Family A G protein-coupled receptor-like"/>
    <property type="match status" value="1"/>
</dbReference>
<name>A0A090MW94_STRRB</name>
<keyword evidence="2 6" id="KW-0812">Transmembrane</keyword>
<feature type="transmembrane region" description="Helical" evidence="6">
    <location>
        <begin position="58"/>
        <end position="78"/>
    </location>
</feature>
<dbReference type="PANTHER" id="PTHR21643:SF3">
    <property type="entry name" value="G-PROTEIN COUPLED RECEPTORS FAMILY 1 PROFILE DOMAIN-CONTAINING PROTEIN"/>
    <property type="match status" value="1"/>
</dbReference>
<reference evidence="8 9" key="1">
    <citation type="submission" date="2014-09" db="EMBL/GenBank/DDBJ databases">
        <authorList>
            <person name="Martin A.A."/>
        </authorList>
    </citation>
    <scope>NUCLEOTIDE SEQUENCE</scope>
    <source>
        <strain evidence="9">ED321</strain>
        <strain evidence="8">ED321 Heterogonic</strain>
    </source>
</reference>
<keyword evidence="3 6" id="KW-1133">Transmembrane helix</keyword>
<feature type="compositionally biased region" description="Polar residues" evidence="5">
    <location>
        <begin position="462"/>
        <end position="482"/>
    </location>
</feature>
<keyword evidence="9" id="KW-1185">Reference proteome</keyword>
<dbReference type="PANTHER" id="PTHR21643">
    <property type="entry name" value="G-PROTEIN COUPLED RECEPTORS FAMILY 1 PROFILE DOMAIN-CONTAINING PROTEIN-RELATED"/>
    <property type="match status" value="1"/>
</dbReference>